<dbReference type="Gene3D" id="2.60.120.200">
    <property type="match status" value="1"/>
</dbReference>
<dbReference type="InterPro" id="IPR018247">
    <property type="entry name" value="EF_Hand_1_Ca_BS"/>
</dbReference>
<dbReference type="Pfam" id="PF00149">
    <property type="entry name" value="Metallophos"/>
    <property type="match status" value="1"/>
</dbReference>
<dbReference type="InterPro" id="IPR013320">
    <property type="entry name" value="ConA-like_dom_sf"/>
</dbReference>
<feature type="domain" description="Calcineurin-like phosphoesterase" evidence="1">
    <location>
        <begin position="265"/>
        <end position="441"/>
    </location>
</feature>
<dbReference type="InterPro" id="IPR051918">
    <property type="entry name" value="STPP_CPPED1"/>
</dbReference>
<dbReference type="PROSITE" id="PS00018">
    <property type="entry name" value="EF_HAND_1"/>
    <property type="match status" value="1"/>
</dbReference>
<dbReference type="AlphaFoldDB" id="A0A5B9Q5B4"/>
<dbReference type="PANTHER" id="PTHR43143">
    <property type="entry name" value="METALLOPHOSPHOESTERASE, CALCINEURIN SUPERFAMILY"/>
    <property type="match status" value="1"/>
</dbReference>
<dbReference type="KEGG" id="bgok:Pr1d_15180"/>
<dbReference type="Gene3D" id="3.60.21.10">
    <property type="match status" value="1"/>
</dbReference>
<dbReference type="OrthoDB" id="9772095at2"/>
<proteinExistence type="predicted"/>
<dbReference type="InterPro" id="IPR004843">
    <property type="entry name" value="Calcineurin-like_PHP"/>
</dbReference>
<organism evidence="2 3">
    <name type="scientific">Bythopirellula goksoeyrii</name>
    <dbReference type="NCBI Taxonomy" id="1400387"/>
    <lineage>
        <taxon>Bacteria</taxon>
        <taxon>Pseudomonadati</taxon>
        <taxon>Planctomycetota</taxon>
        <taxon>Planctomycetia</taxon>
        <taxon>Pirellulales</taxon>
        <taxon>Lacipirellulaceae</taxon>
        <taxon>Bythopirellula</taxon>
    </lineage>
</organism>
<dbReference type="GO" id="GO:0016787">
    <property type="term" value="F:hydrolase activity"/>
    <property type="evidence" value="ECO:0007669"/>
    <property type="project" value="InterPro"/>
</dbReference>
<dbReference type="InterPro" id="IPR029052">
    <property type="entry name" value="Metallo-depent_PP-like"/>
</dbReference>
<accession>A0A5B9Q5B4</accession>
<evidence type="ECO:0000313" key="3">
    <source>
        <dbReference type="Proteomes" id="UP000323917"/>
    </source>
</evidence>
<reference evidence="2 3" key="1">
    <citation type="submission" date="2019-08" db="EMBL/GenBank/DDBJ databases">
        <title>Deep-cultivation of Planctomycetes and their phenomic and genomic characterization uncovers novel biology.</title>
        <authorList>
            <person name="Wiegand S."/>
            <person name="Jogler M."/>
            <person name="Boedeker C."/>
            <person name="Pinto D."/>
            <person name="Vollmers J."/>
            <person name="Rivas-Marin E."/>
            <person name="Kohn T."/>
            <person name="Peeters S.H."/>
            <person name="Heuer A."/>
            <person name="Rast P."/>
            <person name="Oberbeckmann S."/>
            <person name="Bunk B."/>
            <person name="Jeske O."/>
            <person name="Meyerdierks A."/>
            <person name="Storesund J.E."/>
            <person name="Kallscheuer N."/>
            <person name="Luecker S."/>
            <person name="Lage O.M."/>
            <person name="Pohl T."/>
            <person name="Merkel B.J."/>
            <person name="Hornburger P."/>
            <person name="Mueller R.-W."/>
            <person name="Bruemmer F."/>
            <person name="Labrenz M."/>
            <person name="Spormann A.M."/>
            <person name="Op den Camp H."/>
            <person name="Overmann J."/>
            <person name="Amann R."/>
            <person name="Jetten M.S.M."/>
            <person name="Mascher T."/>
            <person name="Medema M.H."/>
            <person name="Devos D.P."/>
            <person name="Kaster A.-K."/>
            <person name="Ovreas L."/>
            <person name="Rohde M."/>
            <person name="Galperin M.Y."/>
            <person name="Jogler C."/>
        </authorList>
    </citation>
    <scope>NUCLEOTIDE SEQUENCE [LARGE SCALE GENOMIC DNA]</scope>
    <source>
        <strain evidence="2 3">Pr1d</strain>
    </source>
</reference>
<gene>
    <name evidence="2" type="ORF">Pr1d_15180</name>
</gene>
<dbReference type="RefSeq" id="WP_148072922.1">
    <property type="nucleotide sequence ID" value="NZ_CP042913.1"/>
</dbReference>
<dbReference type="PANTHER" id="PTHR43143:SF5">
    <property type="entry name" value="SECRETED PROTEIN"/>
    <property type="match status" value="1"/>
</dbReference>
<keyword evidence="3" id="KW-1185">Reference proteome</keyword>
<sequence>MNIATLRPTAARLGVSFSLLAILLCTLNSASAIDSIWNFEGDLSANVGSSTLSYRGDTASFSSYGTTAALGLPAIYDSSGSEQVMAFPATTPGQGYTVTHGGSPLVEEYTMIWDILYPESSDIQWRPLLQTSVSNGNDGDLFVRNVPWGGIGISGQYHGAIRPDEWNRVAITRDSSGTWHKYINGGYVGEQDASSSRFALDPTFHLFADENNETAPGYVSSYRYLDRAMSSSELLQLGGANAQGTGVSGQVFMDNPADVSPGSYTIAILGDTQNYSQFRPDIYAQQTQWLADNANSRNIQMVLHVGDVVNFDDTTQWNNATAAMSTLDNAQVPYAIAPGNHDYANNRNVSQFNQANRFGVGSPYANQSTLGGNYPAEPNSMLNTFHTFEANGEETIVMALEFGPRDEVLDWANAVLDSHPDHRAILLTHAYMFDGGRWFDASPVDPNDPQSLTHDQVRDGEVNHVESIYNPHSYGWATGANDGKELWDKLVKGRENMPLVITGHQFDEFDGFPYQLEQADNGNNVYQMLVDQQNRTAGGEGWIRFLEFSPNGQTVTVKSYSPYLDQWSYATDEYFTIQLSLVSQPIDGDFDSDGDVDGNDFLLWQRGDSPNELSPEDLLAWQTNFGFPESTLASNIMVPESSALTLLLGFASILCVCPRRVG</sequence>
<protein>
    <submittedName>
        <fullName evidence="2">Calcineurin-like phosphoesterase</fullName>
    </submittedName>
</protein>
<evidence type="ECO:0000259" key="1">
    <source>
        <dbReference type="Pfam" id="PF00149"/>
    </source>
</evidence>
<dbReference type="EMBL" id="CP042913">
    <property type="protein sequence ID" value="QEG34244.1"/>
    <property type="molecule type" value="Genomic_DNA"/>
</dbReference>
<evidence type="ECO:0000313" key="2">
    <source>
        <dbReference type="EMBL" id="QEG34244.1"/>
    </source>
</evidence>
<dbReference type="Proteomes" id="UP000323917">
    <property type="component" value="Chromosome"/>
</dbReference>
<dbReference type="SUPFAM" id="SSF49899">
    <property type="entry name" value="Concanavalin A-like lectins/glucanases"/>
    <property type="match status" value="1"/>
</dbReference>
<dbReference type="SUPFAM" id="SSF56300">
    <property type="entry name" value="Metallo-dependent phosphatases"/>
    <property type="match status" value="1"/>
</dbReference>
<name>A0A5B9Q5B4_9BACT</name>